<dbReference type="InterPro" id="IPR010737">
    <property type="entry name" value="4-carb_acid_sugar_kinase_N"/>
</dbReference>
<evidence type="ECO:0000259" key="1">
    <source>
        <dbReference type="Pfam" id="PF07005"/>
    </source>
</evidence>
<dbReference type="Proteomes" id="UP000219327">
    <property type="component" value="Unassembled WGS sequence"/>
</dbReference>
<gene>
    <name evidence="2" type="ORF">CNE99_03390</name>
</gene>
<dbReference type="SUPFAM" id="SSF142764">
    <property type="entry name" value="YgbK-like"/>
    <property type="match status" value="1"/>
</dbReference>
<sequence>MQDIRMTNTTLFVTADDRTGAFECGGIIAGDQFPVPTGPNATSNICCVVDIDTRQIAANDAALKIHQAHSNETIHRAHKMDAGLRGNWAHEAFVLAENGHKIAIVPSFPDAGRRCKDGVVYINDLPVLDSPFGQDPLTAPISNRPIDVLEHTKCVHDNIVIWDANDTPELNAAARRCLNEHRIMFGPAGAVGAFADQVLPERKPAPIRIEPPVLVVCGSLNATSRGQLAALGERTHMPGDPVELSSNLTVIVSELPAGGITGQQAQTKARQMAEIADAHFSDLGTLIVIGGDTSAAIVGDETLEVLGTVDAGIPISRFRGKLLITKGGGIGTEQTLVKLLSSLR</sequence>
<comment type="caution">
    <text evidence="2">The sequence shown here is derived from an EMBL/GenBank/DDBJ whole genome shotgun (WGS) entry which is preliminary data.</text>
</comment>
<dbReference type="EMBL" id="NTKD01000011">
    <property type="protein sequence ID" value="PDH40502.1"/>
    <property type="molecule type" value="Genomic_DNA"/>
</dbReference>
<proteinExistence type="predicted"/>
<dbReference type="InterPro" id="IPR037051">
    <property type="entry name" value="4-carb_acid_sugar_kinase_N_sf"/>
</dbReference>
<feature type="domain" description="Four-carbon acid sugar kinase N-terminal" evidence="1">
    <location>
        <begin position="12"/>
        <end position="140"/>
    </location>
</feature>
<dbReference type="Gene3D" id="3.40.50.10840">
    <property type="entry name" value="Putative sugar-binding, N-terminal domain"/>
    <property type="match status" value="1"/>
</dbReference>
<protein>
    <recommendedName>
        <fullName evidence="1">Four-carbon acid sugar kinase N-terminal domain-containing protein</fullName>
    </recommendedName>
</protein>
<dbReference type="Gene3D" id="3.40.980.20">
    <property type="entry name" value="Four-carbon acid sugar kinase, nucleotide binding domain"/>
    <property type="match status" value="1"/>
</dbReference>
<accession>A0A2A5WVI1</accession>
<dbReference type="Pfam" id="PF07005">
    <property type="entry name" value="SBD_N"/>
    <property type="match status" value="1"/>
</dbReference>
<reference evidence="2 3" key="1">
    <citation type="submission" date="2017-08" db="EMBL/GenBank/DDBJ databases">
        <title>Fine stratification of microbial communities through a metagenomic profile of the photic zone.</title>
        <authorList>
            <person name="Haro-Moreno J.M."/>
            <person name="Lopez-Perez M."/>
            <person name="De La Torre J."/>
            <person name="Picazo A."/>
            <person name="Camacho A."/>
            <person name="Rodriguez-Valera F."/>
        </authorList>
    </citation>
    <scope>NUCLEOTIDE SEQUENCE [LARGE SCALE GENOMIC DNA]</scope>
    <source>
        <strain evidence="2">MED-G24</strain>
    </source>
</reference>
<dbReference type="InterPro" id="IPR042213">
    <property type="entry name" value="NBD_C_sf"/>
</dbReference>
<organism evidence="2 3">
    <name type="scientific">OM182 bacterium MED-G24</name>
    <dbReference type="NCBI Taxonomy" id="1986255"/>
    <lineage>
        <taxon>Bacteria</taxon>
        <taxon>Pseudomonadati</taxon>
        <taxon>Pseudomonadota</taxon>
        <taxon>Gammaproteobacteria</taxon>
        <taxon>OMG group</taxon>
        <taxon>OM182 clade</taxon>
    </lineage>
</organism>
<name>A0A2A5WVI1_9GAMM</name>
<dbReference type="AlphaFoldDB" id="A0A2A5WVI1"/>
<evidence type="ECO:0000313" key="3">
    <source>
        <dbReference type="Proteomes" id="UP000219327"/>
    </source>
</evidence>
<evidence type="ECO:0000313" key="2">
    <source>
        <dbReference type="EMBL" id="PDH40502.1"/>
    </source>
</evidence>